<evidence type="ECO:0000259" key="2">
    <source>
        <dbReference type="Pfam" id="PF00857"/>
    </source>
</evidence>
<dbReference type="Pfam" id="PF00857">
    <property type="entry name" value="Isochorismatase"/>
    <property type="match status" value="1"/>
</dbReference>
<protein>
    <submittedName>
        <fullName evidence="3">Isochorismate hydrolase</fullName>
    </submittedName>
</protein>
<dbReference type="InterPro" id="IPR000868">
    <property type="entry name" value="Isochorismatase-like_dom"/>
</dbReference>
<dbReference type="Proteomes" id="UP001062901">
    <property type="component" value="Unassembled WGS sequence"/>
</dbReference>
<organism evidence="3 4">
    <name type="scientific">Saccharibacter floricola DSM 15669</name>
    <dbReference type="NCBI Taxonomy" id="1123227"/>
    <lineage>
        <taxon>Bacteria</taxon>
        <taxon>Pseudomonadati</taxon>
        <taxon>Pseudomonadota</taxon>
        <taxon>Alphaproteobacteria</taxon>
        <taxon>Acetobacterales</taxon>
        <taxon>Acetobacteraceae</taxon>
        <taxon>Saccharibacter</taxon>
    </lineage>
</organism>
<dbReference type="RefSeq" id="WP_018981029.1">
    <property type="nucleotide sequence ID" value="NZ_BAQD01000032.1"/>
</dbReference>
<dbReference type="CDD" id="cd01014">
    <property type="entry name" value="nicotinamidase_related"/>
    <property type="match status" value="1"/>
</dbReference>
<keyword evidence="1 3" id="KW-0378">Hydrolase</keyword>
<dbReference type="SUPFAM" id="SSF52499">
    <property type="entry name" value="Isochorismatase-like hydrolases"/>
    <property type="match status" value="1"/>
</dbReference>
<dbReference type="EMBL" id="BAQD01000032">
    <property type="protein sequence ID" value="GBQ07459.1"/>
    <property type="molecule type" value="Genomic_DNA"/>
</dbReference>
<comment type="caution">
    <text evidence="3">The sequence shown here is derived from an EMBL/GenBank/DDBJ whole genome shotgun (WGS) entry which is preliminary data.</text>
</comment>
<reference evidence="3" key="1">
    <citation type="submission" date="2013-04" db="EMBL/GenBank/DDBJ databases">
        <title>The genome sequencing project of 58 acetic acid bacteria.</title>
        <authorList>
            <person name="Okamoto-Kainuma A."/>
            <person name="Ishikawa M."/>
            <person name="Umino S."/>
            <person name="Koizumi Y."/>
            <person name="Shiwa Y."/>
            <person name="Yoshikawa H."/>
            <person name="Matsutani M."/>
            <person name="Matsushita K."/>
        </authorList>
    </citation>
    <scope>NUCLEOTIDE SEQUENCE</scope>
    <source>
        <strain evidence="3">DSM 15669</strain>
    </source>
</reference>
<proteinExistence type="predicted"/>
<feature type="domain" description="Isochorismatase-like" evidence="2">
    <location>
        <begin position="2"/>
        <end position="155"/>
    </location>
</feature>
<dbReference type="InterPro" id="IPR050272">
    <property type="entry name" value="Isochorismatase-like_hydrls"/>
</dbReference>
<sequence>MTALLLIDIQNDYFPNGKFPLPEMIEIGLRCQNILNAARKNDLSVVHIQHIFPKGMGDFLCAGTQGSHIHECVAPLSNEIIITKEFPNSFHKTTLNKHLLKLGCKHVILVGAMTQMCIDATARAALDLGYQVTICDDAIAAQRVTLQGINLDTAQVNAAFLSALSMAQARVVPSTQLLHTESTSNAPS</sequence>
<gene>
    <name evidence="3" type="ORF">AA15669_1387</name>
</gene>
<evidence type="ECO:0000313" key="4">
    <source>
        <dbReference type="Proteomes" id="UP001062901"/>
    </source>
</evidence>
<keyword evidence="4" id="KW-1185">Reference proteome</keyword>
<accession>A0ABQ0NZR7</accession>
<dbReference type="PANTHER" id="PTHR43540:SF1">
    <property type="entry name" value="ISOCHORISMATASE HYDROLASE"/>
    <property type="match status" value="1"/>
</dbReference>
<evidence type="ECO:0000313" key="3">
    <source>
        <dbReference type="EMBL" id="GBQ07459.1"/>
    </source>
</evidence>
<dbReference type="GO" id="GO:0016787">
    <property type="term" value="F:hydrolase activity"/>
    <property type="evidence" value="ECO:0007669"/>
    <property type="project" value="UniProtKB-KW"/>
</dbReference>
<dbReference type="PANTHER" id="PTHR43540">
    <property type="entry name" value="PEROXYUREIDOACRYLATE/UREIDOACRYLATE AMIDOHYDROLASE-RELATED"/>
    <property type="match status" value="1"/>
</dbReference>
<dbReference type="InterPro" id="IPR036380">
    <property type="entry name" value="Isochorismatase-like_sf"/>
</dbReference>
<evidence type="ECO:0000256" key="1">
    <source>
        <dbReference type="ARBA" id="ARBA00022801"/>
    </source>
</evidence>
<name>A0ABQ0NZR7_9PROT</name>
<dbReference type="Gene3D" id="3.40.50.850">
    <property type="entry name" value="Isochorismatase-like"/>
    <property type="match status" value="1"/>
</dbReference>